<reference evidence="8" key="1">
    <citation type="submission" date="2025-08" db="UniProtKB">
        <authorList>
            <consortium name="Ensembl"/>
        </authorList>
    </citation>
    <scope>IDENTIFICATION</scope>
</reference>
<feature type="domain" description="Glycosyl transferase family 25" evidence="7">
    <location>
        <begin position="334"/>
        <end position="517"/>
    </location>
</feature>
<dbReference type="Ensembl" id="ENSSLUT00000021350.1">
    <property type="protein sequence ID" value="ENSSLUP00000020690.1"/>
    <property type="gene ID" value="ENSSLUG00000009445.1"/>
</dbReference>
<dbReference type="SUPFAM" id="SSF53448">
    <property type="entry name" value="Nucleotide-diphospho-sugar transferases"/>
    <property type="match status" value="1"/>
</dbReference>
<dbReference type="GO" id="GO:0050211">
    <property type="term" value="F:procollagen galactosyltransferase activity"/>
    <property type="evidence" value="ECO:0007669"/>
    <property type="project" value="TreeGrafter"/>
</dbReference>
<dbReference type="Pfam" id="PF01755">
    <property type="entry name" value="Glyco_transf_25"/>
    <property type="match status" value="1"/>
</dbReference>
<evidence type="ECO:0000256" key="6">
    <source>
        <dbReference type="SAM" id="SignalP"/>
    </source>
</evidence>
<evidence type="ECO:0000256" key="2">
    <source>
        <dbReference type="ARBA" id="ARBA00022729"/>
    </source>
</evidence>
<dbReference type="InterPro" id="IPR050757">
    <property type="entry name" value="Collagen_mod_GT25"/>
</dbReference>
<name>A0A8C9Y981_SANLU</name>
<dbReference type="FunFam" id="3.90.550.10:FF:000048">
    <property type="entry name" value="Glycosyltransferase 25 family member 1"/>
    <property type="match status" value="1"/>
</dbReference>
<organism evidence="8 9">
    <name type="scientific">Sander lucioperca</name>
    <name type="common">Pike-perch</name>
    <name type="synonym">Perca lucioperca</name>
    <dbReference type="NCBI Taxonomy" id="283035"/>
    <lineage>
        <taxon>Eukaryota</taxon>
        <taxon>Metazoa</taxon>
        <taxon>Chordata</taxon>
        <taxon>Craniata</taxon>
        <taxon>Vertebrata</taxon>
        <taxon>Euteleostomi</taxon>
        <taxon>Actinopterygii</taxon>
        <taxon>Neopterygii</taxon>
        <taxon>Teleostei</taxon>
        <taxon>Neoteleostei</taxon>
        <taxon>Acanthomorphata</taxon>
        <taxon>Eupercaria</taxon>
        <taxon>Perciformes</taxon>
        <taxon>Percoidei</taxon>
        <taxon>Percidae</taxon>
        <taxon>Luciopercinae</taxon>
        <taxon>Sander</taxon>
    </lineage>
</organism>
<dbReference type="GeneTree" id="ENSGT01030000234558"/>
<feature type="chain" id="PRO_5033997582" evidence="6">
    <location>
        <begin position="26"/>
        <end position="622"/>
    </location>
</feature>
<feature type="signal peptide" evidence="6">
    <location>
        <begin position="1"/>
        <end position="25"/>
    </location>
</feature>
<evidence type="ECO:0000256" key="4">
    <source>
        <dbReference type="ARBA" id="ARBA00023180"/>
    </source>
</evidence>
<dbReference type="Pfam" id="PF13704">
    <property type="entry name" value="Glyco_tranf_2_4"/>
    <property type="match status" value="1"/>
</dbReference>
<keyword evidence="3" id="KW-0256">Endoplasmic reticulum</keyword>
<evidence type="ECO:0000259" key="7">
    <source>
        <dbReference type="Pfam" id="PF01755"/>
    </source>
</evidence>
<dbReference type="PANTHER" id="PTHR10730">
    <property type="entry name" value="PROCOLLAGEN-LYSINE,2-OXOGLUTARATE 5-DIOXYGENASE/GLYCOSYLTRANSFERASE 25 FAMILY MEMBER"/>
    <property type="match status" value="1"/>
</dbReference>
<dbReference type="Proteomes" id="UP000694568">
    <property type="component" value="Unplaced"/>
</dbReference>
<dbReference type="InterPro" id="IPR029044">
    <property type="entry name" value="Nucleotide-diphossugar_trans"/>
</dbReference>
<dbReference type="PANTHER" id="PTHR10730:SF8">
    <property type="entry name" value="PROCOLLAGEN GALACTOSYLTRANSFERASE 2"/>
    <property type="match status" value="1"/>
</dbReference>
<keyword evidence="4" id="KW-0325">Glycoprotein</keyword>
<evidence type="ECO:0000256" key="3">
    <source>
        <dbReference type="ARBA" id="ARBA00022824"/>
    </source>
</evidence>
<protein>
    <submittedName>
        <fullName evidence="8">Collagen beta(1-O)galactosyltransferase 2b</fullName>
    </submittedName>
</protein>
<accession>A0A8C9Y981</accession>
<gene>
    <name evidence="8" type="primary">colgalt2b</name>
</gene>
<dbReference type="CDD" id="cd06532">
    <property type="entry name" value="Glyco_transf_25"/>
    <property type="match status" value="1"/>
</dbReference>
<feature type="region of interest" description="Disordered" evidence="5">
    <location>
        <begin position="585"/>
        <end position="622"/>
    </location>
</feature>
<dbReference type="AlphaFoldDB" id="A0A8C9Y981"/>
<evidence type="ECO:0000256" key="1">
    <source>
        <dbReference type="ARBA" id="ARBA00006721"/>
    </source>
</evidence>
<evidence type="ECO:0000313" key="9">
    <source>
        <dbReference type="Proteomes" id="UP000694568"/>
    </source>
</evidence>
<comment type="similarity">
    <text evidence="1">Belongs to the glycosyltransferase 25 family.</text>
</comment>
<keyword evidence="9" id="KW-1185">Reference proteome</keyword>
<keyword evidence="2 6" id="KW-0732">Signal</keyword>
<reference evidence="8" key="2">
    <citation type="submission" date="2025-09" db="UniProtKB">
        <authorList>
            <consortium name="Ensembl"/>
        </authorList>
    </citation>
    <scope>IDENTIFICATION</scope>
</reference>
<sequence>MRAVGAVGVGVLWALLAAAVPGGVSELTTLVQEQEPFKPESSLLKPKVMIAIVARNAAHSLPHYLGCIERLEYPKERIAIWAATDHNVDNTTAMLREWLKRAQGVYHYVEWRPMEEPRSYTDEWGPKHWPPSRFNHVMKLRQAALKAARERWADYILFVDSDNLLTNPRVLNLLMAENLTVAAPMLESRSLYSNFWCGITPQGYYKRTPDYQPIREWKRLGCFAVPMVHSTFLLDLRRESSRDLAFYPPHPDYSWAFDDIMVFAFSARQAGVQMYVCNREHYGLLPVPLKAQQSVEDESESFIHTITEALIDHDIEPSEHLYSPPSPQDTMGFDKIFLINLKRRLDRRTRMLKTMSSLGLHATLTDAVDGKALNSSQLQALGIEMMPGYKDPYSGRVLTRGEIGCFLSHHSIWTQVVEHGLQKVLVLEDDVRFEPRFKRRIQAIMDDTEKTQLDWDLIYVGRKRMQVQQPEQSVDGVNNLVKADYSYWTLGYALSQQGARKLLAADPFKRMLPVDEYLPIMFNKHPKSVFTSIFFDFKLQSRDLKAFSVEPLLIYPTHYTGEPGYISDTETSTIWDDEAVATDWDRQHARKTAQQDSIRPVAQNSVTGDSPPPAARASRDEL</sequence>
<evidence type="ECO:0000256" key="5">
    <source>
        <dbReference type="SAM" id="MobiDB-lite"/>
    </source>
</evidence>
<feature type="compositionally biased region" description="Polar residues" evidence="5">
    <location>
        <begin position="592"/>
        <end position="608"/>
    </location>
</feature>
<dbReference type="Gene3D" id="3.90.550.10">
    <property type="entry name" value="Spore Coat Polysaccharide Biosynthesis Protein SpsA, Chain A"/>
    <property type="match status" value="1"/>
</dbReference>
<dbReference type="CDD" id="cd00761">
    <property type="entry name" value="Glyco_tranf_GTA_type"/>
    <property type="match status" value="1"/>
</dbReference>
<dbReference type="InterPro" id="IPR002654">
    <property type="entry name" value="Glyco_trans_25"/>
</dbReference>
<proteinExistence type="inferred from homology"/>
<evidence type="ECO:0000313" key="8">
    <source>
        <dbReference type="Ensembl" id="ENSSLUP00000020690.1"/>
    </source>
</evidence>